<protein>
    <submittedName>
        <fullName evidence="2">Uncharacterized protein</fullName>
    </submittedName>
</protein>
<feature type="region of interest" description="Disordered" evidence="1">
    <location>
        <begin position="187"/>
        <end position="213"/>
    </location>
</feature>
<dbReference type="Proteomes" id="UP000509126">
    <property type="component" value="Chromosome"/>
</dbReference>
<dbReference type="EMBL" id="CP054803">
    <property type="protein sequence ID" value="QKU22391.1"/>
    <property type="molecule type" value="Genomic_DNA"/>
</dbReference>
<sequence length="346" mass="38751">MKLKVIILIIGAAALAGCNSVNRLKSEVLHPFASPEELIAKRALNQRDGSAKDYVYLWGQAQKNNTTQAMYPRSILTQYCHEQGGKFSLLYKSNFSAVADVAQRKRLSANRGVVQGSGAYQCRMDDLTESWIVSIEPTSERQVDKSSQTRSVRLLTQVMSPSQAKNFYRPTKARVAVEKTTPALIKTMTPPKTPVAKTTNELKESARKELERKELERKELERKELEKKEAEKKQLAAASARATIAETPQQHQMKIYVAARRDINSGKNLNNACNNAQRAYNYGKLQGTEGTRVYTESGMLVARCLNSIPVYASRFPNAKAQSKRILQNLANNYNHAGAKNMLRQVK</sequence>
<dbReference type="PROSITE" id="PS51257">
    <property type="entry name" value="PROKAR_LIPOPROTEIN"/>
    <property type="match status" value="1"/>
</dbReference>
<reference evidence="2 3" key="1">
    <citation type="submission" date="2019-11" db="EMBL/GenBank/DDBJ databases">
        <title>FDA dAtabase for Regulatory Grade micrObial Sequences (FDA-ARGOS): Supporting development and validation of Infectious Disease Dx tests.</title>
        <authorList>
            <person name="Patel R."/>
            <person name="Rucinski S."/>
            <person name="Tallon L."/>
            <person name="Sadzewicz L."/>
            <person name="Vavikolanu K."/>
            <person name="Mehta A."/>
            <person name="Aluvathingal J."/>
            <person name="Nadendla S."/>
            <person name="Nandy P."/>
            <person name="Geyer C."/>
            <person name="Yan Y."/>
            <person name="Sichtig H."/>
        </authorList>
    </citation>
    <scope>NUCLEOTIDE SEQUENCE [LARGE SCALE GENOMIC DNA]</scope>
    <source>
        <strain evidence="2 3">FDAARGOS_557</strain>
    </source>
</reference>
<feature type="compositionally biased region" description="Basic and acidic residues" evidence="1">
    <location>
        <begin position="200"/>
        <end position="213"/>
    </location>
</feature>
<organism evidence="2 3">
    <name type="scientific">Acinetobacter lwoffii</name>
    <dbReference type="NCBI Taxonomy" id="28090"/>
    <lineage>
        <taxon>Bacteria</taxon>
        <taxon>Pseudomonadati</taxon>
        <taxon>Pseudomonadota</taxon>
        <taxon>Gammaproteobacteria</taxon>
        <taxon>Moraxellales</taxon>
        <taxon>Moraxellaceae</taxon>
        <taxon>Acinetobacter</taxon>
    </lineage>
</organism>
<accession>A0A2K8UKK1</accession>
<proteinExistence type="predicted"/>
<dbReference type="AlphaFoldDB" id="A0A2K8UKK1"/>
<evidence type="ECO:0000256" key="1">
    <source>
        <dbReference type="SAM" id="MobiDB-lite"/>
    </source>
</evidence>
<evidence type="ECO:0000313" key="2">
    <source>
        <dbReference type="EMBL" id="QKU22391.1"/>
    </source>
</evidence>
<evidence type="ECO:0000313" key="3">
    <source>
        <dbReference type="Proteomes" id="UP000509126"/>
    </source>
</evidence>
<gene>
    <name evidence="2" type="ORF">FOB19_13905</name>
</gene>
<name>A0A2K8UKK1_ACILW</name>